<comment type="caution">
    <text evidence="2">The sequence shown here is derived from an EMBL/GenBank/DDBJ whole genome shotgun (WGS) entry which is preliminary data.</text>
</comment>
<evidence type="ECO:0000256" key="1">
    <source>
        <dbReference type="SAM" id="MobiDB-lite"/>
    </source>
</evidence>
<evidence type="ECO:0000313" key="2">
    <source>
        <dbReference type="EMBL" id="OSY37042.1"/>
    </source>
</evidence>
<dbReference type="Proteomes" id="UP000194225">
    <property type="component" value="Unassembled WGS sequence"/>
</dbReference>
<dbReference type="EMBL" id="MIGA01000071">
    <property type="protein sequence ID" value="OSY37042.1"/>
    <property type="molecule type" value="Genomic_DNA"/>
</dbReference>
<reference evidence="2 3" key="1">
    <citation type="submission" date="2016-09" db="EMBL/GenBank/DDBJ databases">
        <title>Streptomyces platensis DSM40041, a candidate organism with high potential of specific P450 cytochromes.</title>
        <authorList>
            <person name="Grumaz C."/>
            <person name="Vainshtein Y."/>
            <person name="Kirstahler P."/>
            <person name="Sohn K."/>
        </authorList>
    </citation>
    <scope>NUCLEOTIDE SEQUENCE [LARGE SCALE GENOMIC DNA]</scope>
    <source>
        <strain evidence="2 3">DSM 40041</strain>
    </source>
</reference>
<keyword evidence="3" id="KW-1185">Reference proteome</keyword>
<protein>
    <submittedName>
        <fullName evidence="2">Uncharacterized protein</fullName>
    </submittedName>
</protein>
<evidence type="ECO:0000313" key="3">
    <source>
        <dbReference type="Proteomes" id="UP000194225"/>
    </source>
</evidence>
<name>A0ABX3XNT2_STRPT</name>
<gene>
    <name evidence="2" type="ORF">BG653_06648</name>
</gene>
<accession>A0ABX3XNT2</accession>
<sequence>MGARLHQASLVQDQDAVGVRGEVQVVCDHDGGAALGEAPQGPEDALGGEGVQAGGGLVEDEYGGVAEHGPCDGDALELAAGEP</sequence>
<organism evidence="2 3">
    <name type="scientific">Streptomyces platensis</name>
    <dbReference type="NCBI Taxonomy" id="58346"/>
    <lineage>
        <taxon>Bacteria</taxon>
        <taxon>Bacillati</taxon>
        <taxon>Actinomycetota</taxon>
        <taxon>Actinomycetes</taxon>
        <taxon>Kitasatosporales</taxon>
        <taxon>Streptomycetaceae</taxon>
        <taxon>Streptomyces</taxon>
    </lineage>
</organism>
<feature type="region of interest" description="Disordered" evidence="1">
    <location>
        <begin position="31"/>
        <end position="55"/>
    </location>
</feature>
<proteinExistence type="predicted"/>